<proteinExistence type="predicted"/>
<evidence type="ECO:0000313" key="3">
    <source>
        <dbReference type="Proteomes" id="UP000094828"/>
    </source>
</evidence>
<dbReference type="Proteomes" id="UP000094828">
    <property type="component" value="Unassembled WGS sequence"/>
</dbReference>
<evidence type="ECO:0000256" key="1">
    <source>
        <dbReference type="SAM" id="MobiDB-lite"/>
    </source>
</evidence>
<accession>A0A1C3EG05</accession>
<dbReference type="STRING" id="1841610.A6X21_21775"/>
<organism evidence="2 3">
    <name type="scientific">Planctopirus hydrillae</name>
    <dbReference type="NCBI Taxonomy" id="1841610"/>
    <lineage>
        <taxon>Bacteria</taxon>
        <taxon>Pseudomonadati</taxon>
        <taxon>Planctomycetota</taxon>
        <taxon>Planctomycetia</taxon>
        <taxon>Planctomycetales</taxon>
        <taxon>Planctomycetaceae</taxon>
        <taxon>Planctopirus</taxon>
    </lineage>
</organism>
<sequence>MVQRAEFSGITVRWHHVGRDQLALNCLAHDVANSVRRSLIDAHVDEALEAQSAEHPSDLLKIPEPKPAEDLPVVKKKKKKIRN</sequence>
<dbReference type="AlphaFoldDB" id="A0A1C3EG05"/>
<dbReference type="EMBL" id="LYDR01000071">
    <property type="protein sequence ID" value="ODA32144.1"/>
    <property type="molecule type" value="Genomic_DNA"/>
</dbReference>
<keyword evidence="3" id="KW-1185">Reference proteome</keyword>
<reference evidence="2 3" key="1">
    <citation type="submission" date="2016-05" db="EMBL/GenBank/DDBJ databases">
        <title>Genomic and physiological characterization of Planctopirus sp. isolated from fresh water lake.</title>
        <authorList>
            <person name="Subhash Y."/>
            <person name="Ramana C."/>
        </authorList>
    </citation>
    <scope>NUCLEOTIDE SEQUENCE [LARGE SCALE GENOMIC DNA]</scope>
    <source>
        <strain evidence="2 3">JC280</strain>
    </source>
</reference>
<protein>
    <submittedName>
        <fullName evidence="2">Uncharacterized protein</fullName>
    </submittedName>
</protein>
<comment type="caution">
    <text evidence="2">The sequence shown here is derived from an EMBL/GenBank/DDBJ whole genome shotgun (WGS) entry which is preliminary data.</text>
</comment>
<feature type="compositionally biased region" description="Basic residues" evidence="1">
    <location>
        <begin position="74"/>
        <end position="83"/>
    </location>
</feature>
<feature type="region of interest" description="Disordered" evidence="1">
    <location>
        <begin position="52"/>
        <end position="83"/>
    </location>
</feature>
<feature type="compositionally biased region" description="Basic and acidic residues" evidence="1">
    <location>
        <begin position="55"/>
        <end position="73"/>
    </location>
</feature>
<name>A0A1C3EG05_9PLAN</name>
<gene>
    <name evidence="2" type="ORF">A6X21_21775</name>
</gene>
<evidence type="ECO:0000313" key="2">
    <source>
        <dbReference type="EMBL" id="ODA32144.1"/>
    </source>
</evidence>